<dbReference type="PANTHER" id="PTHR11895:SF7">
    <property type="entry name" value="GLUTAMYL-TRNA(GLN) AMIDOTRANSFERASE SUBUNIT A, MITOCHONDRIAL"/>
    <property type="match status" value="1"/>
</dbReference>
<dbReference type="SUPFAM" id="SSF75304">
    <property type="entry name" value="Amidase signature (AS) enzymes"/>
    <property type="match status" value="1"/>
</dbReference>
<dbReference type="InterPro" id="IPR036928">
    <property type="entry name" value="AS_sf"/>
</dbReference>
<sequence length="468" mass="48547">MPEPSFSSLVEQARRVADGETTSRALVDHALARIAALDVELNAFAHVRDQAREEAEALDAELAAGRPRGALHGVPVAIKEENDVAGLVTGFGGRGNSTPASADGEVVRRLRAAGAVVVGTTRMPEFGIWPFTESDAHGITRNPWDLSRSPAGSSGGTGAAVAAGIVAMGIGGDGGGSIRLPASWCGVFGLKPQRGRVSSAPARDLWRALGTRGPLTRTVADSALVYDVISGAADADRYRAAPLPESLLAASAREPGRLRVLLSLANPMRDAEPDADTAAAVRATGELLASLGHEVTEADPRYPDLRIAFQVQLGGGVRDEAAAVEHRDRLEPRTRTVLRIARALAPLGGWAERSSARAGDEFLARVFGAYDVLLMPTTPTAAQPAGRLLAASGLEAAELARPVASFTSIWNVFGNPAASVPAGFDAAGLPLAVQLVGPADSEPLLVSLSAQLEAARPWADRRPALAAD</sequence>
<reference evidence="4" key="1">
    <citation type="submission" date="2018-09" db="EMBL/GenBank/DDBJ databases">
        <title>Genome sequencing of strain 2DFWR-13.</title>
        <authorList>
            <person name="Heo J."/>
            <person name="Kim S.-J."/>
            <person name="Kwon S.-W."/>
        </authorList>
    </citation>
    <scope>NUCLEOTIDE SEQUENCE [LARGE SCALE GENOMIC DNA]</scope>
    <source>
        <strain evidence="4">2DFWR-13</strain>
    </source>
</reference>
<evidence type="ECO:0000256" key="1">
    <source>
        <dbReference type="ARBA" id="ARBA00009199"/>
    </source>
</evidence>
<dbReference type="PANTHER" id="PTHR11895">
    <property type="entry name" value="TRANSAMIDASE"/>
    <property type="match status" value="1"/>
</dbReference>
<feature type="domain" description="Amidase" evidence="2">
    <location>
        <begin position="26"/>
        <end position="445"/>
    </location>
</feature>
<proteinExistence type="inferred from homology"/>
<dbReference type="InterPro" id="IPR000120">
    <property type="entry name" value="Amidase"/>
</dbReference>
<dbReference type="Proteomes" id="UP000278886">
    <property type="component" value="Chromosome"/>
</dbReference>
<accession>A0A387B0S4</accession>
<keyword evidence="3" id="KW-0378">Hydrolase</keyword>
<comment type="similarity">
    <text evidence="1">Belongs to the amidase family.</text>
</comment>
<evidence type="ECO:0000313" key="4">
    <source>
        <dbReference type="Proteomes" id="UP000278886"/>
    </source>
</evidence>
<dbReference type="AlphaFoldDB" id="A0A387B0S4"/>
<dbReference type="GO" id="GO:0004040">
    <property type="term" value="F:amidase activity"/>
    <property type="evidence" value="ECO:0007669"/>
    <property type="project" value="UniProtKB-EC"/>
</dbReference>
<dbReference type="KEGG" id="lyd:D7I47_01725"/>
<dbReference type="RefSeq" id="WP_120761445.1">
    <property type="nucleotide sequence ID" value="NZ_CP032630.1"/>
</dbReference>
<dbReference type="OrthoDB" id="182039at2"/>
<name>A0A387B0S4_9MICO</name>
<keyword evidence="4" id="KW-1185">Reference proteome</keyword>
<gene>
    <name evidence="3" type="ORF">D7I47_01725</name>
</gene>
<dbReference type="InterPro" id="IPR023631">
    <property type="entry name" value="Amidase_dom"/>
</dbReference>
<evidence type="ECO:0000259" key="2">
    <source>
        <dbReference type="Pfam" id="PF01425"/>
    </source>
</evidence>
<dbReference type="NCBIfam" id="NF009119">
    <property type="entry name" value="PRK12470.1"/>
    <property type="match status" value="1"/>
</dbReference>
<dbReference type="EC" id="3.5.1.4" evidence="3"/>
<dbReference type="Pfam" id="PF01425">
    <property type="entry name" value="Amidase"/>
    <property type="match status" value="1"/>
</dbReference>
<protein>
    <submittedName>
        <fullName evidence="3">Amidase</fullName>
        <ecNumber evidence="3">3.5.1.4</ecNumber>
    </submittedName>
</protein>
<organism evidence="3 4">
    <name type="scientific">Protaetiibacter intestinalis</name>
    <dbReference type="NCBI Taxonomy" id="2419774"/>
    <lineage>
        <taxon>Bacteria</taxon>
        <taxon>Bacillati</taxon>
        <taxon>Actinomycetota</taxon>
        <taxon>Actinomycetes</taxon>
        <taxon>Micrococcales</taxon>
        <taxon>Microbacteriaceae</taxon>
        <taxon>Protaetiibacter</taxon>
    </lineage>
</organism>
<evidence type="ECO:0000313" key="3">
    <source>
        <dbReference type="EMBL" id="AYF97094.1"/>
    </source>
</evidence>
<dbReference type="EMBL" id="CP032630">
    <property type="protein sequence ID" value="AYF97094.1"/>
    <property type="molecule type" value="Genomic_DNA"/>
</dbReference>
<dbReference type="Gene3D" id="3.90.1300.10">
    <property type="entry name" value="Amidase signature (AS) domain"/>
    <property type="match status" value="1"/>
</dbReference>